<comment type="caution">
    <text evidence="2">The sequence shown here is derived from an EMBL/GenBank/DDBJ whole genome shotgun (WGS) entry which is preliminary data.</text>
</comment>
<dbReference type="AlphaFoldDB" id="R8VZY7"/>
<evidence type="ECO:0008006" key="4">
    <source>
        <dbReference type="Google" id="ProtNLM"/>
    </source>
</evidence>
<dbReference type="OrthoDB" id="2965923at2"/>
<sequence>MKKKLIISVLVAVTMGMATGCGGESDTIEPIATEQQSVETQVSESDKAETVSFDVNWDQCRDDLVSELVSDDYPYIQDVYLGVDDETRRITLTATLDDATAPDVALDLADTMIRRTCALANMQDSDVTMPGADTYGGLFDVYDCMIGIAPMSQVNNSDQWFVYDAIARGTNQKPELTAAYRS</sequence>
<dbReference type="EMBL" id="AQOB01000004">
    <property type="protein sequence ID" value="EOQ38285.1"/>
    <property type="molecule type" value="Genomic_DNA"/>
</dbReference>
<reference evidence="2 3" key="1">
    <citation type="submission" date="2013-01" db="EMBL/GenBank/DDBJ databases">
        <title>The Genome Sequence of Butyricicoccus pullicaecorum 1.2.</title>
        <authorList>
            <consortium name="The Broad Institute Genome Sequencing Platform"/>
            <person name="Earl A."/>
            <person name="Ward D."/>
            <person name="Feldgarden M."/>
            <person name="Gevers D."/>
            <person name="Van Immerseel F."/>
            <person name="Eeckhaut V."/>
            <person name="Walker B."/>
            <person name="Young S.K."/>
            <person name="Zeng Q."/>
            <person name="Gargeya S."/>
            <person name="Fitzgerald M."/>
            <person name="Haas B."/>
            <person name="Abouelleil A."/>
            <person name="Alvarado L."/>
            <person name="Arachchi H.M."/>
            <person name="Berlin A.M."/>
            <person name="Chapman S.B."/>
            <person name="Dewar J."/>
            <person name="Goldberg J."/>
            <person name="Griggs A."/>
            <person name="Gujja S."/>
            <person name="Hansen M."/>
            <person name="Howarth C."/>
            <person name="Imamovic A."/>
            <person name="Larimer J."/>
            <person name="McCowan C."/>
            <person name="Murphy C."/>
            <person name="Neiman D."/>
            <person name="Pearson M."/>
            <person name="Priest M."/>
            <person name="Roberts A."/>
            <person name="Saif S."/>
            <person name="Shea T."/>
            <person name="Sisk P."/>
            <person name="Sykes S."/>
            <person name="Wortman J."/>
            <person name="Nusbaum C."/>
            <person name="Birren B."/>
        </authorList>
    </citation>
    <scope>NUCLEOTIDE SEQUENCE [LARGE SCALE GENOMIC DNA]</scope>
    <source>
        <strain evidence="2 3">1.2</strain>
    </source>
</reference>
<evidence type="ECO:0000256" key="1">
    <source>
        <dbReference type="SAM" id="SignalP"/>
    </source>
</evidence>
<proteinExistence type="predicted"/>
<dbReference type="PROSITE" id="PS51257">
    <property type="entry name" value="PROKAR_LIPOPROTEIN"/>
    <property type="match status" value="1"/>
</dbReference>
<dbReference type="Proteomes" id="UP000013981">
    <property type="component" value="Unassembled WGS sequence"/>
</dbReference>
<accession>R8VZY7</accession>
<keyword evidence="1" id="KW-0732">Signal</keyword>
<keyword evidence="3" id="KW-1185">Reference proteome</keyword>
<protein>
    <recommendedName>
        <fullName evidence="4">Lipoprotein</fullName>
    </recommendedName>
</protein>
<dbReference type="HOGENOM" id="CLU_1515363_0_0_9"/>
<evidence type="ECO:0000313" key="3">
    <source>
        <dbReference type="Proteomes" id="UP000013981"/>
    </source>
</evidence>
<gene>
    <name evidence="2" type="ORF">HMPREF1526_01315</name>
</gene>
<evidence type="ECO:0000313" key="2">
    <source>
        <dbReference type="EMBL" id="EOQ38285.1"/>
    </source>
</evidence>
<organism evidence="2 3">
    <name type="scientific">Butyricicoccus pullicaecorum 1.2</name>
    <dbReference type="NCBI Taxonomy" id="1203606"/>
    <lineage>
        <taxon>Bacteria</taxon>
        <taxon>Bacillati</taxon>
        <taxon>Bacillota</taxon>
        <taxon>Clostridia</taxon>
        <taxon>Eubacteriales</taxon>
        <taxon>Butyricicoccaceae</taxon>
        <taxon>Butyricicoccus</taxon>
    </lineage>
</organism>
<feature type="chain" id="PRO_5038674500" description="Lipoprotein" evidence="1">
    <location>
        <begin position="21"/>
        <end position="182"/>
    </location>
</feature>
<dbReference type="eggNOG" id="ENOG5032WG7">
    <property type="taxonomic scope" value="Bacteria"/>
</dbReference>
<dbReference type="RefSeq" id="WP_016147484.1">
    <property type="nucleotide sequence ID" value="NZ_KB976103.1"/>
</dbReference>
<feature type="signal peptide" evidence="1">
    <location>
        <begin position="1"/>
        <end position="20"/>
    </location>
</feature>
<name>R8VZY7_9FIRM</name>